<sequence>MMFDQYETESLCPVCLKKIPAFILTENGASYMMKICPEHGRSKSVLWRGKVSMTSWIQNKERAFVKNPVTSVKYGCPFDCGLCEEHRQHTCTALIEVTQNCNLNCRFCFADSNTAKAKEPSLEDLRNQYQTVFKVSGNCNIQLSGGEPTVRDDLADIVRMGTELGFSFIQLNTNGIRIADEEDYVRVLKQSGLSSVFLQFDGISDDIYIKLRGRQLFQKKVKAIENCRKYGIGVVLVPTLVPGVNTGQIGEIIRFAIGQAPAVRGVHFQPVSYFGRMPHAPSDEDRITLPEVMEEVTKQTGGMVSAQSMKPPGCENSLCSFHGNYIIEGNTLNPVTKRESCCGTQQAEEGAKKAKAFVARNWTGHDGETDEQQKASSDWDMILQKIQRNSFSISAMAFQDAWNVNLERIKDCCIHVVTGDLRLIPFCIYHLTNTEGRSLYRNSEKGSLNEADTVRTMDPGKNPNQRKKQRGT</sequence>
<evidence type="ECO:0000256" key="4">
    <source>
        <dbReference type="ARBA" id="ARBA00022723"/>
    </source>
</evidence>
<dbReference type="PANTHER" id="PTHR43306">
    <property type="entry name" value="7,8-DIHYDRO-6-HYDROXYMETHYLPTERIN DIMETHYLTRANSFERASE"/>
    <property type="match status" value="1"/>
</dbReference>
<dbReference type="Gene3D" id="3.20.20.70">
    <property type="entry name" value="Aldolase class I"/>
    <property type="match status" value="1"/>
</dbReference>
<evidence type="ECO:0000313" key="10">
    <source>
        <dbReference type="Proteomes" id="UP001276854"/>
    </source>
</evidence>
<dbReference type="Proteomes" id="UP001276854">
    <property type="component" value="Unassembled WGS sequence"/>
</dbReference>
<protein>
    <submittedName>
        <fullName evidence="9">Radical SAM protein</fullName>
    </submittedName>
</protein>
<dbReference type="CDD" id="cd01335">
    <property type="entry name" value="Radical_SAM"/>
    <property type="match status" value="1"/>
</dbReference>
<organism evidence="9 10">
    <name type="scientific">Clostridium boliviensis</name>
    <dbReference type="NCBI Taxonomy" id="318465"/>
    <lineage>
        <taxon>Bacteria</taxon>
        <taxon>Bacillati</taxon>
        <taxon>Bacillota</taxon>
        <taxon>Clostridia</taxon>
        <taxon>Eubacteriales</taxon>
        <taxon>Clostridiaceae</taxon>
        <taxon>Clostridium</taxon>
    </lineage>
</organism>
<dbReference type="PROSITE" id="PS51918">
    <property type="entry name" value="RADICAL_SAM"/>
    <property type="match status" value="1"/>
</dbReference>
<gene>
    <name evidence="9" type="ORF">RZO55_16620</name>
</gene>
<dbReference type="PANTHER" id="PTHR43306:SF1">
    <property type="entry name" value="7,8-DIHYDRO-6-HYDROXYMETHYLPTERIN DIMETHYLTRANSFERASE"/>
    <property type="match status" value="1"/>
</dbReference>
<keyword evidence="2" id="KW-0004">4Fe-4S</keyword>
<dbReference type="InterPro" id="IPR006638">
    <property type="entry name" value="Elp3/MiaA/NifB-like_rSAM"/>
</dbReference>
<evidence type="ECO:0000256" key="6">
    <source>
        <dbReference type="ARBA" id="ARBA00023014"/>
    </source>
</evidence>
<evidence type="ECO:0000313" key="9">
    <source>
        <dbReference type="EMBL" id="MDW2799199.1"/>
    </source>
</evidence>
<dbReference type="RefSeq" id="WP_336624319.1">
    <property type="nucleotide sequence ID" value="NZ_JAWONS010000244.1"/>
</dbReference>
<dbReference type="InterPro" id="IPR013785">
    <property type="entry name" value="Aldolase_TIM"/>
</dbReference>
<dbReference type="SFLD" id="SFLDG01067">
    <property type="entry name" value="SPASM/twitch_domain_containing"/>
    <property type="match status" value="1"/>
</dbReference>
<keyword evidence="4" id="KW-0479">Metal-binding</keyword>
<dbReference type="SFLD" id="SFLDS00029">
    <property type="entry name" value="Radical_SAM"/>
    <property type="match status" value="1"/>
</dbReference>
<accession>A0ABU4GNK5</accession>
<dbReference type="InterPro" id="IPR000385">
    <property type="entry name" value="MoaA_NifB_PqqE_Fe-S-bd_CS"/>
</dbReference>
<dbReference type="InterPro" id="IPR054698">
    <property type="entry name" value="rSAM_Se_TrsS"/>
</dbReference>
<evidence type="ECO:0000259" key="8">
    <source>
        <dbReference type="PROSITE" id="PS51918"/>
    </source>
</evidence>
<dbReference type="SMART" id="SM00729">
    <property type="entry name" value="Elp3"/>
    <property type="match status" value="1"/>
</dbReference>
<keyword evidence="6" id="KW-0411">Iron-sulfur</keyword>
<name>A0ABU4GNK5_9CLOT</name>
<dbReference type="InterPro" id="IPR058240">
    <property type="entry name" value="rSAM_sf"/>
</dbReference>
<evidence type="ECO:0000256" key="5">
    <source>
        <dbReference type="ARBA" id="ARBA00023004"/>
    </source>
</evidence>
<comment type="cofactor">
    <cofactor evidence="1">
        <name>[4Fe-4S] cluster</name>
        <dbReference type="ChEBI" id="CHEBI:49883"/>
    </cofactor>
</comment>
<dbReference type="SUPFAM" id="SSF102114">
    <property type="entry name" value="Radical SAM enzymes"/>
    <property type="match status" value="1"/>
</dbReference>
<dbReference type="Pfam" id="PF04055">
    <property type="entry name" value="Radical_SAM"/>
    <property type="match status" value="1"/>
</dbReference>
<keyword evidence="5" id="KW-0408">Iron</keyword>
<evidence type="ECO:0000256" key="3">
    <source>
        <dbReference type="ARBA" id="ARBA00022691"/>
    </source>
</evidence>
<evidence type="ECO:0000256" key="1">
    <source>
        <dbReference type="ARBA" id="ARBA00001966"/>
    </source>
</evidence>
<dbReference type="InterPro" id="IPR007197">
    <property type="entry name" value="rSAM"/>
</dbReference>
<dbReference type="PROSITE" id="PS01305">
    <property type="entry name" value="MOAA_NIFB_PQQE"/>
    <property type="match status" value="1"/>
</dbReference>
<dbReference type="InterPro" id="IPR034474">
    <property type="entry name" value="Methyltransferase_Class_D"/>
</dbReference>
<proteinExistence type="predicted"/>
<reference evidence="9 10" key="1">
    <citation type="submission" date="2023-10" db="EMBL/GenBank/DDBJ databases">
        <title>A novel Glycoside Hydrolase 43-Like Enzyme from Clostrdium boliviensis is an Endo-xylanase, and a Candidate for Xylooligosaccharides Production from Different Xylan Substrates.</title>
        <authorList>
            <person name="Alvarez M.T."/>
            <person name="Rocabado-Villegas L.R."/>
            <person name="Salas-Veizaga D.M."/>
            <person name="Linares-Pasten J.A."/>
            <person name="Gudmundsdottir E.E."/>
            <person name="Hreggvidsson G.O."/>
            <person name="Adlercreutz P."/>
            <person name="Nordberg Karlsson E."/>
        </authorList>
    </citation>
    <scope>NUCLEOTIDE SEQUENCE [LARGE SCALE GENOMIC DNA]</scope>
    <source>
        <strain evidence="9 10">E-1</strain>
    </source>
</reference>
<dbReference type="NCBIfam" id="NF045646">
    <property type="entry name" value="rSAM_Se_TrsS"/>
    <property type="match status" value="1"/>
</dbReference>
<comment type="caution">
    <text evidence="9">The sequence shown here is derived from an EMBL/GenBank/DDBJ whole genome shotgun (WGS) entry which is preliminary data.</text>
</comment>
<dbReference type="SFLD" id="SFLDG01100">
    <property type="entry name" value="methyltransferase_(Class_D)"/>
    <property type="match status" value="1"/>
</dbReference>
<dbReference type="EMBL" id="JAWONS010000244">
    <property type="protein sequence ID" value="MDW2799199.1"/>
    <property type="molecule type" value="Genomic_DNA"/>
</dbReference>
<keyword evidence="3" id="KW-0949">S-adenosyl-L-methionine</keyword>
<dbReference type="InterPro" id="IPR056488">
    <property type="entry name" value="Zn_ribbon_HMPTM"/>
</dbReference>
<feature type="domain" description="Radical SAM core" evidence="8">
    <location>
        <begin position="87"/>
        <end position="303"/>
    </location>
</feature>
<feature type="region of interest" description="Disordered" evidence="7">
    <location>
        <begin position="444"/>
        <end position="472"/>
    </location>
</feature>
<dbReference type="Pfam" id="PF23545">
    <property type="entry name" value="Zn_ribbon_HMPTM"/>
    <property type="match status" value="1"/>
</dbReference>
<evidence type="ECO:0000256" key="7">
    <source>
        <dbReference type="SAM" id="MobiDB-lite"/>
    </source>
</evidence>
<evidence type="ECO:0000256" key="2">
    <source>
        <dbReference type="ARBA" id="ARBA00022485"/>
    </source>
</evidence>
<keyword evidence="10" id="KW-1185">Reference proteome</keyword>